<sequence>MDLKDFYFHNIQEDEYHHRFYDSIENVNKIYNIFDGYKEVENYEFEVYDAEEAITKFRELCQPEADVSSNENTCWFYLISYYLYKVGYEIQEFPRLLARPPMDPSSFTYGEIRNKIIAQGDDDNGTVRYAVRRKFVASLIFKQKSTHVDIDDSINQKFVEISNRQATFSNMSTDEKLAEIANLIESLLKKNGKFLTLDYSEICFGYMSNDLVTSYRKKMHCFRHATDDAIAERKIYTEEQKSFFIDYGLTIVKVIHSLLK</sequence>
<evidence type="ECO:0000313" key="1">
    <source>
        <dbReference type="EMBL" id="MCQ9210215.1"/>
    </source>
</evidence>
<gene>
    <name evidence="1" type="ORF">NPA36_06595</name>
</gene>
<dbReference type="EMBL" id="JANHNZ010000005">
    <property type="protein sequence ID" value="MCQ9210215.1"/>
    <property type="molecule type" value="Genomic_DNA"/>
</dbReference>
<organism evidence="1 2">
    <name type="scientific">Granulicatella seriolae</name>
    <dbReference type="NCBI Taxonomy" id="2967226"/>
    <lineage>
        <taxon>Bacteria</taxon>
        <taxon>Bacillati</taxon>
        <taxon>Bacillota</taxon>
        <taxon>Bacilli</taxon>
        <taxon>Lactobacillales</taxon>
        <taxon>Carnobacteriaceae</taxon>
        <taxon>Granulicatella</taxon>
    </lineage>
</organism>
<name>A0ABT1WQ70_9LACT</name>
<evidence type="ECO:0000313" key="2">
    <source>
        <dbReference type="Proteomes" id="UP001059480"/>
    </source>
</evidence>
<keyword evidence="2" id="KW-1185">Reference proteome</keyword>
<reference evidence="1" key="3">
    <citation type="journal article" date="2023" name="Microbiol. Resour. Announc.">
        <title>Draft Genome Sequence of Granulicatella sp. Strain S8, Isolated from a Marine Fish, Seriola quinqueradiata.</title>
        <authorList>
            <person name="Lee M."/>
            <person name="Farooq A."/>
            <person name="Jeong J.B."/>
            <person name="Jung M.Y."/>
        </authorList>
    </citation>
    <scope>NUCLEOTIDE SEQUENCE</scope>
    <source>
        <strain evidence="1">S8</strain>
    </source>
</reference>
<comment type="caution">
    <text evidence="1">The sequence shown here is derived from an EMBL/GenBank/DDBJ whole genome shotgun (WGS) entry which is preliminary data.</text>
</comment>
<proteinExistence type="predicted"/>
<reference evidence="1" key="1">
    <citation type="submission" date="2022-07" db="EMBL/GenBank/DDBJ databases">
        <authorList>
            <person name="Jung M.-Y."/>
            <person name="Lee M."/>
        </authorList>
    </citation>
    <scope>NUCLEOTIDE SEQUENCE</scope>
    <source>
        <strain evidence="1">S8</strain>
    </source>
</reference>
<accession>A0ABT1WQ70</accession>
<protein>
    <submittedName>
        <fullName evidence="1">Uncharacterized protein</fullName>
    </submittedName>
</protein>
<reference evidence="1" key="2">
    <citation type="journal article" date="2023" name="Curr. Microbiol.">
        <title>Granulicatella seriolae sp. nov., a Novel Facultative Anaerobe Isolated from Yellowtail Marine Fish.</title>
        <authorList>
            <person name="Lee M."/>
            <person name="Choi Y.J."/>
            <person name="Farooq A."/>
            <person name="Jeong J.B."/>
            <person name="Jung M.Y."/>
        </authorList>
    </citation>
    <scope>NUCLEOTIDE SEQUENCE</scope>
    <source>
        <strain evidence="1">S8</strain>
    </source>
</reference>
<dbReference type="Proteomes" id="UP001059480">
    <property type="component" value="Unassembled WGS sequence"/>
</dbReference>
<dbReference type="RefSeq" id="WP_256945328.1">
    <property type="nucleotide sequence ID" value="NZ_JANHNZ010000005.1"/>
</dbReference>